<sequence length="246" mass="25497">MTVPSSSADRAVPDHVSGTALSLLCAVALKKALEEYVLPAFMRATGATVNVLLEPTGLLLQRIEAGTRPGIFVGTTGSLEASAVTDIFDLPSCKPVAKSGIGVAVPPEAHRPDIGSVDGLIGALTTARSVAYSRNGPSGIYFARLIRDLGIADQVNSRSTIVDQGPTAYALIDGRADIAIHQLSELMLVPEAAVIGPLPHPVQHYTEFSATLSRTALNDALASALFGFLSGPLAARAYRASGLQSP</sequence>
<organism evidence="1 2">
    <name type="scientific">Arthrobacter bambusae</name>
    <dbReference type="NCBI Taxonomy" id="1338426"/>
    <lineage>
        <taxon>Bacteria</taxon>
        <taxon>Bacillati</taxon>
        <taxon>Actinomycetota</taxon>
        <taxon>Actinomycetes</taxon>
        <taxon>Micrococcales</taxon>
        <taxon>Micrococcaceae</taxon>
        <taxon>Arthrobacter</taxon>
    </lineage>
</organism>
<dbReference type="PANTHER" id="PTHR30632:SF11">
    <property type="entry name" value="BLR4797 PROTEIN"/>
    <property type="match status" value="1"/>
</dbReference>
<reference evidence="1 2" key="1">
    <citation type="submission" date="2024-06" db="EMBL/GenBank/DDBJ databases">
        <title>Sorghum-associated microbial communities from plants grown in Nebraska, USA.</title>
        <authorList>
            <person name="Schachtman D."/>
        </authorList>
    </citation>
    <scope>NUCLEOTIDE SEQUENCE [LARGE SCALE GENOMIC DNA]</scope>
    <source>
        <strain evidence="1 2">3552</strain>
    </source>
</reference>
<dbReference type="SUPFAM" id="SSF53850">
    <property type="entry name" value="Periplasmic binding protein-like II"/>
    <property type="match status" value="1"/>
</dbReference>
<proteinExistence type="predicted"/>
<dbReference type="PANTHER" id="PTHR30632">
    <property type="entry name" value="MOLYBDATE-BINDING PERIPLASMIC PROTEIN"/>
    <property type="match status" value="1"/>
</dbReference>
<dbReference type="GeneID" id="92751202"/>
<name>A0ABV2P1M2_9MICC</name>
<accession>A0ABV2P1M2</accession>
<evidence type="ECO:0000313" key="1">
    <source>
        <dbReference type="EMBL" id="MET4538467.1"/>
    </source>
</evidence>
<gene>
    <name evidence="1" type="ORF">ABIE37_000222</name>
</gene>
<comment type="caution">
    <text evidence="1">The sequence shown here is derived from an EMBL/GenBank/DDBJ whole genome shotgun (WGS) entry which is preliminary data.</text>
</comment>
<dbReference type="Pfam" id="PF13531">
    <property type="entry name" value="SBP_bac_11"/>
    <property type="match status" value="1"/>
</dbReference>
<dbReference type="Proteomes" id="UP001549307">
    <property type="component" value="Unassembled WGS sequence"/>
</dbReference>
<evidence type="ECO:0000313" key="2">
    <source>
        <dbReference type="Proteomes" id="UP001549307"/>
    </source>
</evidence>
<dbReference type="Gene3D" id="3.40.190.10">
    <property type="entry name" value="Periplasmic binding protein-like II"/>
    <property type="match status" value="2"/>
</dbReference>
<dbReference type="InterPro" id="IPR050682">
    <property type="entry name" value="ModA/WtpA"/>
</dbReference>
<keyword evidence="2" id="KW-1185">Reference proteome</keyword>
<dbReference type="RefSeq" id="WP_354225908.1">
    <property type="nucleotide sequence ID" value="NZ_JBEPSN010000001.1"/>
</dbReference>
<dbReference type="EMBL" id="JBEPSN010000001">
    <property type="protein sequence ID" value="MET4538467.1"/>
    <property type="molecule type" value="Genomic_DNA"/>
</dbReference>
<protein>
    <submittedName>
        <fullName evidence="1">Molybdate transport system substrate-binding protein</fullName>
    </submittedName>
</protein>